<dbReference type="Pfam" id="PF00583">
    <property type="entry name" value="Acetyltransf_1"/>
    <property type="match status" value="1"/>
</dbReference>
<dbReference type="Proteomes" id="UP000287969">
    <property type="component" value="Chromosome"/>
</dbReference>
<dbReference type="PANTHER" id="PTHR43617:SF30">
    <property type="entry name" value="HISTONE ACETYLTRANSFERASE"/>
    <property type="match status" value="1"/>
</dbReference>
<dbReference type="AlphaFoldDB" id="A0A410QBN6"/>
<dbReference type="PROSITE" id="PS51186">
    <property type="entry name" value="GNAT"/>
    <property type="match status" value="1"/>
</dbReference>
<evidence type="ECO:0000313" key="3">
    <source>
        <dbReference type="Proteomes" id="UP000287969"/>
    </source>
</evidence>
<dbReference type="GO" id="GO:0016747">
    <property type="term" value="F:acyltransferase activity, transferring groups other than amino-acyl groups"/>
    <property type="evidence" value="ECO:0007669"/>
    <property type="project" value="InterPro"/>
</dbReference>
<keyword evidence="3" id="KW-1185">Reference proteome</keyword>
<dbReference type="InterPro" id="IPR050276">
    <property type="entry name" value="MshD_Acetyltransferase"/>
</dbReference>
<gene>
    <name evidence="2" type="ORF">EQM13_07400</name>
</gene>
<protein>
    <submittedName>
        <fullName evidence="2">GNAT family N-acetyltransferase</fullName>
    </submittedName>
</protein>
<dbReference type="EMBL" id="CP035282">
    <property type="protein sequence ID" value="QAT61415.1"/>
    <property type="molecule type" value="Genomic_DNA"/>
</dbReference>
<accession>A0A410QBN6</accession>
<dbReference type="PANTHER" id="PTHR43617">
    <property type="entry name" value="L-AMINO ACID N-ACETYLTRANSFERASE"/>
    <property type="match status" value="1"/>
</dbReference>
<evidence type="ECO:0000259" key="1">
    <source>
        <dbReference type="PROSITE" id="PS51186"/>
    </source>
</evidence>
<dbReference type="SUPFAM" id="SSF55729">
    <property type="entry name" value="Acyl-CoA N-acyltransferases (Nat)"/>
    <property type="match status" value="1"/>
</dbReference>
<keyword evidence="2" id="KW-0808">Transferase</keyword>
<dbReference type="Gene3D" id="3.40.630.30">
    <property type="match status" value="1"/>
</dbReference>
<feature type="domain" description="N-acetyltransferase" evidence="1">
    <location>
        <begin position="3"/>
        <end position="171"/>
    </location>
</feature>
<dbReference type="InterPro" id="IPR016181">
    <property type="entry name" value="Acyl_CoA_acyltransferase"/>
</dbReference>
<name>A0A410QBN6_9FIRM</name>
<evidence type="ECO:0000313" key="2">
    <source>
        <dbReference type="EMBL" id="QAT61415.1"/>
    </source>
</evidence>
<dbReference type="CDD" id="cd04301">
    <property type="entry name" value="NAT_SF"/>
    <property type="match status" value="1"/>
</dbReference>
<dbReference type="KEGG" id="spoa:EQM13_07400"/>
<proteinExistence type="predicted"/>
<sequence>MKLKIRKALISDIKQIARVHVDSWRTAYKGIMSDEYLDNLSCDNRERNWKKRLFENKESTEFMYVAENEEEKIVGFASADIDKEDKQYQGTLYTLYILEPYQRIGIGKELVKSVVKKLKENGINSLKLWAFEDNPSRKFYEKFGGKIMGKKVSKVGYVQLNELLYGWKDINDIRF</sequence>
<dbReference type="InterPro" id="IPR000182">
    <property type="entry name" value="GNAT_dom"/>
</dbReference>
<organism evidence="2 3">
    <name type="scientific">Acidilutibacter cellobiosedens</name>
    <dbReference type="NCBI Taxonomy" id="2507161"/>
    <lineage>
        <taxon>Bacteria</taxon>
        <taxon>Bacillati</taxon>
        <taxon>Bacillota</taxon>
        <taxon>Tissierellia</taxon>
        <taxon>Tissierellales</taxon>
        <taxon>Acidilutibacteraceae</taxon>
        <taxon>Acidilutibacter</taxon>
    </lineage>
</organism>
<dbReference type="OrthoDB" id="948250at2"/>
<reference evidence="3" key="1">
    <citation type="submission" date="2019-01" db="EMBL/GenBank/DDBJ databases">
        <title>Draft genomes of a novel of Sporanaerobacter strains.</title>
        <authorList>
            <person name="Ma S."/>
        </authorList>
    </citation>
    <scope>NUCLEOTIDE SEQUENCE [LARGE SCALE GENOMIC DNA]</scope>
    <source>
        <strain evidence="3">NJN-17</strain>
    </source>
</reference>